<dbReference type="PANTHER" id="PTHR11476:SF7">
    <property type="entry name" value="HISTIDINE--TRNA LIGASE"/>
    <property type="match status" value="1"/>
</dbReference>
<keyword evidence="5" id="KW-0963">Cytoplasm</keyword>
<dbReference type="CDD" id="cd00773">
    <property type="entry name" value="HisRS-like_core"/>
    <property type="match status" value="1"/>
</dbReference>
<evidence type="ECO:0000256" key="11">
    <source>
        <dbReference type="NCBIfam" id="TIGR00442"/>
    </source>
</evidence>
<evidence type="ECO:0000313" key="14">
    <source>
        <dbReference type="EMBL" id="MBL0885751.1"/>
    </source>
</evidence>
<keyword evidence="6" id="KW-0547">Nucleotide-binding</keyword>
<dbReference type="RefSeq" id="WP_201845573.1">
    <property type="nucleotide sequence ID" value="NZ_JABBYC010000005.1"/>
</dbReference>
<evidence type="ECO:0000256" key="2">
    <source>
        <dbReference type="ARBA" id="ARBA00011738"/>
    </source>
</evidence>
<dbReference type="SUPFAM" id="SSF55681">
    <property type="entry name" value="Class II aaRS and biotin synthetases"/>
    <property type="match status" value="1"/>
</dbReference>
<evidence type="ECO:0000256" key="3">
    <source>
        <dbReference type="ARBA" id="ARBA00012815"/>
    </source>
</evidence>
<dbReference type="PANTHER" id="PTHR11476">
    <property type="entry name" value="HISTIDYL-TRNA SYNTHETASE"/>
    <property type="match status" value="1"/>
</dbReference>
<feature type="region of interest" description="Disordered" evidence="12">
    <location>
        <begin position="420"/>
        <end position="473"/>
    </location>
</feature>
<dbReference type="PROSITE" id="PS50862">
    <property type="entry name" value="AA_TRNA_LIGASE_II"/>
    <property type="match status" value="1"/>
</dbReference>
<comment type="subunit">
    <text evidence="2">Homodimer.</text>
</comment>
<dbReference type="EC" id="6.1.1.21" evidence="3 11"/>
<evidence type="ECO:0000256" key="8">
    <source>
        <dbReference type="ARBA" id="ARBA00022917"/>
    </source>
</evidence>
<evidence type="ECO:0000256" key="9">
    <source>
        <dbReference type="ARBA" id="ARBA00023146"/>
    </source>
</evidence>
<dbReference type="Gene3D" id="3.40.50.800">
    <property type="entry name" value="Anticodon-binding domain"/>
    <property type="match status" value="1"/>
</dbReference>
<comment type="caution">
    <text evidence="14">The sequence shown here is derived from an EMBL/GenBank/DDBJ whole genome shotgun (WGS) entry which is preliminary data.</text>
</comment>
<evidence type="ECO:0000256" key="5">
    <source>
        <dbReference type="ARBA" id="ARBA00022490"/>
    </source>
</evidence>
<dbReference type="SUPFAM" id="SSF52954">
    <property type="entry name" value="Class II aaRS ABD-related"/>
    <property type="match status" value="1"/>
</dbReference>
<sequence>MARIAPLSGFPEWLPQGRIVEQHVLDVLRHTFELHGFAGIETRAVEPLEQLLRKGETSKEVYVLSRLQELDEPGRPEREDKQLGLHFDLTVPFARYVLENAGKLSFPFKRYQIQKVWRGERPQDGRFREFTQADIDVVGSGDLPYHYEVEIPLVMAEAFGALREIGMPPVRILVNNRKVAEGFYRGIGLEDVEGVLRQIDKLDKIGPEKVGALLVDECGADEEQAKACLALAAISGSDASVITEVRALAESHGAVTELLTAGLAELEALVVAAGERAPGVVVADLKIARGLDYYTGSVYETVLVGHEQLGSVCSGGRYDTLASDGKNTYPGVGLSVGVSRLVSRLLSGGLVTATRAVPTAVLVAVSAEETRRDSDAVAAVLRARGIPCEVAPAAAKFGKQIKYADRRGIPFVWFPGEAGHGADGGAPGAEPAGPAGSVKDIRSGDQVDADPATWEPPAEDLRPRVVPAASPVR</sequence>
<evidence type="ECO:0000256" key="7">
    <source>
        <dbReference type="ARBA" id="ARBA00022840"/>
    </source>
</evidence>
<dbReference type="InterPro" id="IPR041715">
    <property type="entry name" value="HisRS-like_core"/>
</dbReference>
<dbReference type="GO" id="GO:0004821">
    <property type="term" value="F:histidine-tRNA ligase activity"/>
    <property type="evidence" value="ECO:0007669"/>
    <property type="project" value="UniProtKB-EC"/>
</dbReference>
<dbReference type="InterPro" id="IPR004516">
    <property type="entry name" value="HisRS/HisZ"/>
</dbReference>
<reference evidence="14 15" key="1">
    <citation type="journal article" date="2021" name="Arch. Microbiol.">
        <title>Myceligenerans indicum sp. nov., an actinobacterium isolated from mangrove sediment of Sundarbans, India.</title>
        <authorList>
            <person name="Asha K."/>
            <person name="Bhadury P."/>
        </authorList>
    </citation>
    <scope>NUCLEOTIDE SEQUENCE [LARGE SCALE GENOMIC DNA]</scope>
    <source>
        <strain evidence="14 15">I2</strain>
    </source>
</reference>
<keyword evidence="8" id="KW-0648">Protein biosynthesis</keyword>
<keyword evidence="7" id="KW-0067">ATP-binding</keyword>
<organism evidence="14 15">
    <name type="scientific">Myceligenerans indicum</name>
    <dbReference type="NCBI Taxonomy" id="2593663"/>
    <lineage>
        <taxon>Bacteria</taxon>
        <taxon>Bacillati</taxon>
        <taxon>Actinomycetota</taxon>
        <taxon>Actinomycetes</taxon>
        <taxon>Micrococcales</taxon>
        <taxon>Promicromonosporaceae</taxon>
        <taxon>Myceligenerans</taxon>
    </lineage>
</organism>
<accession>A0ABS1LHQ3</accession>
<keyword evidence="15" id="KW-1185">Reference proteome</keyword>
<keyword evidence="14" id="KW-0436">Ligase</keyword>
<comment type="similarity">
    <text evidence="1">Belongs to the class-II aminoacyl-tRNA synthetase family.</text>
</comment>
<protein>
    <recommendedName>
        <fullName evidence="4 11">Histidine--tRNA ligase</fullName>
        <ecNumber evidence="3 11">6.1.1.21</ecNumber>
    </recommendedName>
</protein>
<dbReference type="Proteomes" id="UP000675409">
    <property type="component" value="Unassembled WGS sequence"/>
</dbReference>
<name>A0ABS1LHQ3_9MICO</name>
<proteinExistence type="inferred from homology"/>
<dbReference type="EMBL" id="JABBYC010000005">
    <property type="protein sequence ID" value="MBL0885751.1"/>
    <property type="molecule type" value="Genomic_DNA"/>
</dbReference>
<dbReference type="InterPro" id="IPR045864">
    <property type="entry name" value="aa-tRNA-synth_II/BPL/LPL"/>
</dbReference>
<evidence type="ECO:0000256" key="4">
    <source>
        <dbReference type="ARBA" id="ARBA00017399"/>
    </source>
</evidence>
<dbReference type="InterPro" id="IPR015807">
    <property type="entry name" value="His-tRNA-ligase"/>
</dbReference>
<dbReference type="Gene3D" id="3.30.930.10">
    <property type="entry name" value="Bira Bifunctional Protein, Domain 2"/>
    <property type="match status" value="1"/>
</dbReference>
<feature type="domain" description="Aminoacyl-transfer RNA synthetases class-II family profile" evidence="13">
    <location>
        <begin position="20"/>
        <end position="358"/>
    </location>
</feature>
<dbReference type="PIRSF" id="PIRSF001549">
    <property type="entry name" value="His-tRNA_synth"/>
    <property type="match status" value="1"/>
</dbReference>
<dbReference type="NCBIfam" id="TIGR00442">
    <property type="entry name" value="hisS"/>
    <property type="match status" value="1"/>
</dbReference>
<dbReference type="InterPro" id="IPR004154">
    <property type="entry name" value="Anticodon-bd"/>
</dbReference>
<keyword evidence="9" id="KW-0030">Aminoacyl-tRNA synthetase</keyword>
<evidence type="ECO:0000259" key="13">
    <source>
        <dbReference type="PROSITE" id="PS50862"/>
    </source>
</evidence>
<evidence type="ECO:0000256" key="12">
    <source>
        <dbReference type="SAM" id="MobiDB-lite"/>
    </source>
</evidence>
<evidence type="ECO:0000256" key="6">
    <source>
        <dbReference type="ARBA" id="ARBA00022741"/>
    </source>
</evidence>
<dbReference type="InterPro" id="IPR006195">
    <property type="entry name" value="aa-tRNA-synth_II"/>
</dbReference>
<dbReference type="InterPro" id="IPR036621">
    <property type="entry name" value="Anticodon-bd_dom_sf"/>
</dbReference>
<evidence type="ECO:0000313" key="15">
    <source>
        <dbReference type="Proteomes" id="UP000675409"/>
    </source>
</evidence>
<dbReference type="Pfam" id="PF03129">
    <property type="entry name" value="HGTP_anticodon"/>
    <property type="match status" value="1"/>
</dbReference>
<evidence type="ECO:0000256" key="1">
    <source>
        <dbReference type="ARBA" id="ARBA00008226"/>
    </source>
</evidence>
<comment type="catalytic activity">
    <reaction evidence="10">
        <text>tRNA(His) + L-histidine + ATP = L-histidyl-tRNA(His) + AMP + diphosphate + H(+)</text>
        <dbReference type="Rhea" id="RHEA:17313"/>
        <dbReference type="Rhea" id="RHEA-COMP:9665"/>
        <dbReference type="Rhea" id="RHEA-COMP:9689"/>
        <dbReference type="ChEBI" id="CHEBI:15378"/>
        <dbReference type="ChEBI" id="CHEBI:30616"/>
        <dbReference type="ChEBI" id="CHEBI:33019"/>
        <dbReference type="ChEBI" id="CHEBI:57595"/>
        <dbReference type="ChEBI" id="CHEBI:78442"/>
        <dbReference type="ChEBI" id="CHEBI:78527"/>
        <dbReference type="ChEBI" id="CHEBI:456215"/>
        <dbReference type="EC" id="6.1.1.21"/>
    </reaction>
</comment>
<evidence type="ECO:0000256" key="10">
    <source>
        <dbReference type="ARBA" id="ARBA00047639"/>
    </source>
</evidence>
<gene>
    <name evidence="14" type="ORF">HGK34_05595</name>
</gene>
<dbReference type="Pfam" id="PF13393">
    <property type="entry name" value="tRNA-synt_His"/>
    <property type="match status" value="1"/>
</dbReference>